<comment type="caution">
    <text evidence="2">The sequence shown here is derived from an EMBL/GenBank/DDBJ whole genome shotgun (WGS) entry which is preliminary data.</text>
</comment>
<proteinExistence type="predicted"/>
<evidence type="ECO:0000259" key="1">
    <source>
        <dbReference type="Pfam" id="PF21762"/>
    </source>
</evidence>
<accession>A0A8H7UGW1</accession>
<dbReference type="PANTHER" id="PTHR28083:SF1">
    <property type="entry name" value="GOOD FOR FULL DBP5 ACTIVITY PROTEIN 2"/>
    <property type="match status" value="1"/>
</dbReference>
<name>A0A8H7UGW1_MORIS</name>
<sequence>MSVYDWDAVKDTIFLQARDFNVTLPQDLFYSQSFFGKDSVGASLRFFRGVDAENRFCLLISCADIALLCDVLSKSFLGDTDKFNLAYLNTNYSEIESCPITDAKQLSKISSQLKKRNKAAQRLKLAISNWKSAIRLVKAKNYVFVSFDIETYEMDHKIILELGWSMYDSKKNKFLDQHYINSAYRSLSNGRFVDDQKLKFLFGVSVWATIDQMLREFRKDLDWCIERDGGYILVGHGIDSDIKFLRKQNFSWPSLTLPGPGTLDVKESAFVAILDTETIYGAHCKELGNTASLGRALDNVKIDSWCLHNAGNDAHYTMELFLHLCKLTPP</sequence>
<dbReference type="GO" id="GO:0003676">
    <property type="term" value="F:nucleic acid binding"/>
    <property type="evidence" value="ECO:0007669"/>
    <property type="project" value="InterPro"/>
</dbReference>
<dbReference type="PANTHER" id="PTHR28083">
    <property type="entry name" value="GOOD FOR FULL DBP5 ACTIVITY PROTEIN 2"/>
    <property type="match status" value="1"/>
</dbReference>
<organism evidence="2 3">
    <name type="scientific">Mortierella isabellina</name>
    <name type="common">Filamentous fungus</name>
    <name type="synonym">Umbelopsis isabellina</name>
    <dbReference type="NCBI Taxonomy" id="91625"/>
    <lineage>
        <taxon>Eukaryota</taxon>
        <taxon>Fungi</taxon>
        <taxon>Fungi incertae sedis</taxon>
        <taxon>Mucoromycota</taxon>
        <taxon>Mucoromycotina</taxon>
        <taxon>Umbelopsidomycetes</taxon>
        <taxon>Umbelopsidales</taxon>
        <taxon>Umbelopsidaceae</taxon>
        <taxon>Umbelopsis</taxon>
    </lineage>
</organism>
<dbReference type="EMBL" id="JAEPQZ010000005">
    <property type="protein sequence ID" value="KAG2181237.1"/>
    <property type="molecule type" value="Genomic_DNA"/>
</dbReference>
<protein>
    <recommendedName>
        <fullName evidence="1">Gfd2/YDR514C-like C-terminal domain-containing protein</fullName>
    </recommendedName>
</protein>
<dbReference type="Proteomes" id="UP000654370">
    <property type="component" value="Unassembled WGS sequence"/>
</dbReference>
<dbReference type="AlphaFoldDB" id="A0A8H7UGW1"/>
<dbReference type="Pfam" id="PF21762">
    <property type="entry name" value="DEDDh_C"/>
    <property type="match status" value="1"/>
</dbReference>
<evidence type="ECO:0000313" key="2">
    <source>
        <dbReference type="EMBL" id="KAG2181237.1"/>
    </source>
</evidence>
<dbReference type="SUPFAM" id="SSF53098">
    <property type="entry name" value="Ribonuclease H-like"/>
    <property type="match status" value="1"/>
</dbReference>
<dbReference type="InterPro" id="IPR040151">
    <property type="entry name" value="Gfd2/YDR514C-like"/>
</dbReference>
<dbReference type="InterPro" id="IPR036397">
    <property type="entry name" value="RNaseH_sf"/>
</dbReference>
<dbReference type="Gene3D" id="3.30.420.10">
    <property type="entry name" value="Ribonuclease H-like superfamily/Ribonuclease H"/>
    <property type="match status" value="1"/>
</dbReference>
<gene>
    <name evidence="2" type="ORF">INT43_008820</name>
</gene>
<dbReference type="GO" id="GO:0005634">
    <property type="term" value="C:nucleus"/>
    <property type="evidence" value="ECO:0007669"/>
    <property type="project" value="TreeGrafter"/>
</dbReference>
<feature type="domain" description="Gfd2/YDR514C-like C-terminal" evidence="1">
    <location>
        <begin position="143"/>
        <end position="323"/>
    </location>
</feature>
<dbReference type="OrthoDB" id="5953249at2759"/>
<reference evidence="2" key="1">
    <citation type="submission" date="2020-12" db="EMBL/GenBank/DDBJ databases">
        <title>Metabolic potential, ecology and presence of endohyphal bacteria is reflected in genomic diversity of Mucoromycotina.</title>
        <authorList>
            <person name="Muszewska A."/>
            <person name="Okrasinska A."/>
            <person name="Steczkiewicz K."/>
            <person name="Drgas O."/>
            <person name="Orlowska M."/>
            <person name="Perlinska-Lenart U."/>
            <person name="Aleksandrzak-Piekarczyk T."/>
            <person name="Szatraj K."/>
            <person name="Zielenkiewicz U."/>
            <person name="Pilsyk S."/>
            <person name="Malc E."/>
            <person name="Mieczkowski P."/>
            <person name="Kruszewska J.S."/>
            <person name="Biernat P."/>
            <person name="Pawlowska J."/>
        </authorList>
    </citation>
    <scope>NUCLEOTIDE SEQUENCE</scope>
    <source>
        <strain evidence="2">WA0000067209</strain>
    </source>
</reference>
<keyword evidence="3" id="KW-1185">Reference proteome</keyword>
<dbReference type="InterPro" id="IPR012337">
    <property type="entry name" value="RNaseH-like_sf"/>
</dbReference>
<evidence type="ECO:0000313" key="3">
    <source>
        <dbReference type="Proteomes" id="UP000654370"/>
    </source>
</evidence>
<dbReference type="InterPro" id="IPR048519">
    <property type="entry name" value="Gfd2/YDR514C-like_C"/>
</dbReference>